<dbReference type="SUPFAM" id="SSF47413">
    <property type="entry name" value="lambda repressor-like DNA-binding domains"/>
    <property type="match status" value="1"/>
</dbReference>
<dbReference type="EMBL" id="JACAQK010000021">
    <property type="protein sequence ID" value="NWD39293.1"/>
    <property type="molecule type" value="Genomic_DNA"/>
</dbReference>
<sequence length="185" mass="20319">MPAPLLKPALPGIALRRWRTLHRVKQSHAAQMFKVTQSTISRWESGALAMDPDAHHQLERLLAARLEAAADHALARLVGESSRPVHLVCDLTHRLLACSPSRAAQFSRPLGELIGQSLWHFATPEIVQVEAALETAGWRETQAPPALEFMTGRNASSLVPIHPGLCRWTRLVLSDGSAARLVETL</sequence>
<protein>
    <submittedName>
        <fullName evidence="2">Helix-turn-helix transcriptional regulator</fullName>
    </submittedName>
</protein>
<dbReference type="AlphaFoldDB" id="A0A7Y8AS06"/>
<comment type="caution">
    <text evidence="2">The sequence shown here is derived from an EMBL/GenBank/DDBJ whole genome shotgun (WGS) entry which is preliminary data.</text>
</comment>
<feature type="domain" description="HTH cro/C1-type" evidence="1">
    <location>
        <begin position="15"/>
        <end position="46"/>
    </location>
</feature>
<dbReference type="InterPro" id="IPR010982">
    <property type="entry name" value="Lambda_DNA-bd_dom_sf"/>
</dbReference>
<dbReference type="GeneID" id="55848635"/>
<evidence type="ECO:0000313" key="2">
    <source>
        <dbReference type="EMBL" id="NWD39293.1"/>
    </source>
</evidence>
<accession>A0A7Y8AS06</accession>
<dbReference type="PROSITE" id="PS50943">
    <property type="entry name" value="HTH_CROC1"/>
    <property type="match status" value="1"/>
</dbReference>
<evidence type="ECO:0000259" key="1">
    <source>
        <dbReference type="PROSITE" id="PS50943"/>
    </source>
</evidence>
<evidence type="ECO:0000313" key="3">
    <source>
        <dbReference type="Proteomes" id="UP000549134"/>
    </source>
</evidence>
<gene>
    <name evidence="2" type="ORF">HX787_25885</name>
</gene>
<dbReference type="CDD" id="cd00093">
    <property type="entry name" value="HTH_XRE"/>
    <property type="match status" value="1"/>
</dbReference>
<dbReference type="Proteomes" id="UP000549134">
    <property type="component" value="Unassembled WGS sequence"/>
</dbReference>
<organism evidence="2 3">
    <name type="scientific">Pseudomonas tolaasii</name>
    <dbReference type="NCBI Taxonomy" id="29442"/>
    <lineage>
        <taxon>Bacteria</taxon>
        <taxon>Pseudomonadati</taxon>
        <taxon>Pseudomonadota</taxon>
        <taxon>Gammaproteobacteria</taxon>
        <taxon>Pseudomonadales</taxon>
        <taxon>Pseudomonadaceae</taxon>
        <taxon>Pseudomonas</taxon>
    </lineage>
</organism>
<dbReference type="Gene3D" id="1.10.260.40">
    <property type="entry name" value="lambda repressor-like DNA-binding domains"/>
    <property type="match status" value="1"/>
</dbReference>
<proteinExistence type="predicted"/>
<dbReference type="InterPro" id="IPR001387">
    <property type="entry name" value="Cro/C1-type_HTH"/>
</dbReference>
<dbReference type="RefSeq" id="WP_016971895.1">
    <property type="nucleotide sequence ID" value="NZ_CP020369.1"/>
</dbReference>
<reference evidence="2 3" key="1">
    <citation type="submission" date="2020-04" db="EMBL/GenBank/DDBJ databases">
        <title>Molecular characterization of pseudomonads from Agaricus bisporus reveal novel blotch 2 pathogens in Western Europe.</title>
        <authorList>
            <person name="Taparia T."/>
            <person name="Krijger M."/>
            <person name="Haynes E."/>
            <person name="Elpinstone J.G."/>
            <person name="Noble R."/>
            <person name="Van Der Wolf J."/>
        </authorList>
    </citation>
    <scope>NUCLEOTIDE SEQUENCE [LARGE SCALE GENOMIC DNA]</scope>
    <source>
        <strain evidence="2 3">IPO3746</strain>
    </source>
</reference>
<name>A0A7Y8AS06_PSETO</name>
<dbReference type="GO" id="GO:0003677">
    <property type="term" value="F:DNA binding"/>
    <property type="evidence" value="ECO:0007669"/>
    <property type="project" value="InterPro"/>
</dbReference>
<dbReference type="SUPFAM" id="SSF55785">
    <property type="entry name" value="PYP-like sensor domain (PAS domain)"/>
    <property type="match status" value="1"/>
</dbReference>
<dbReference type="InterPro" id="IPR035965">
    <property type="entry name" value="PAS-like_dom_sf"/>
</dbReference>